<protein>
    <submittedName>
        <fullName evidence="2">DUF3750 domain-containing protein</fullName>
    </submittedName>
</protein>
<evidence type="ECO:0000313" key="2">
    <source>
        <dbReference type="EMBL" id="MBK1835294.1"/>
    </source>
</evidence>
<keyword evidence="1" id="KW-0732">Signal</keyword>
<comment type="caution">
    <text evidence="2">The sequence shown here is derived from an EMBL/GenBank/DDBJ whole genome shotgun (WGS) entry which is preliminary data.</text>
</comment>
<evidence type="ECO:0000256" key="1">
    <source>
        <dbReference type="SAM" id="SignalP"/>
    </source>
</evidence>
<feature type="signal peptide" evidence="1">
    <location>
        <begin position="1"/>
        <end position="21"/>
    </location>
</feature>
<name>A0A934VM25_9BACT</name>
<dbReference type="RefSeq" id="WP_200392730.1">
    <property type="nucleotide sequence ID" value="NZ_JAENIO010000047.1"/>
</dbReference>
<sequence>MMILVRALLLLGCAAVTSCHSGGLDPAALLVVKDVPLPQGQPWYTRFARHTFLDYRESQQAPWQRVEVVNARSGVVHRSLAAGQESAGERWGEKVRILSQTSQATPETFAAIREYAANSRPGPYRAWPGPNSNTFAQGLVHQTPGLAAVLDHNAVGKDYRLSLGPTAGGTGFEVQGYLLGLTLGLKEGLTVNALGLSGGLSWWPPALKLPFLPAFPPQSPS</sequence>
<reference evidence="2" key="1">
    <citation type="submission" date="2021-01" db="EMBL/GenBank/DDBJ databases">
        <title>Modified the classification status of verrucomicrobia.</title>
        <authorList>
            <person name="Feng X."/>
        </authorList>
    </citation>
    <scope>NUCLEOTIDE SEQUENCE</scope>
    <source>
        <strain evidence="2">KCTC 12986</strain>
    </source>
</reference>
<dbReference type="Pfam" id="PF12570">
    <property type="entry name" value="DUF3750"/>
    <property type="match status" value="1"/>
</dbReference>
<dbReference type="Proteomes" id="UP000604083">
    <property type="component" value="Unassembled WGS sequence"/>
</dbReference>
<dbReference type="InterPro" id="IPR022224">
    <property type="entry name" value="DUF3750"/>
</dbReference>
<feature type="chain" id="PRO_5037658832" evidence="1">
    <location>
        <begin position="22"/>
        <end position="221"/>
    </location>
</feature>
<keyword evidence="3" id="KW-1185">Reference proteome</keyword>
<organism evidence="2 3">
    <name type="scientific">Roseibacillus ishigakijimensis</name>
    <dbReference type="NCBI Taxonomy" id="454146"/>
    <lineage>
        <taxon>Bacteria</taxon>
        <taxon>Pseudomonadati</taxon>
        <taxon>Verrucomicrobiota</taxon>
        <taxon>Verrucomicrobiia</taxon>
        <taxon>Verrucomicrobiales</taxon>
        <taxon>Verrucomicrobiaceae</taxon>
        <taxon>Roseibacillus</taxon>
    </lineage>
</organism>
<evidence type="ECO:0000313" key="3">
    <source>
        <dbReference type="Proteomes" id="UP000604083"/>
    </source>
</evidence>
<accession>A0A934VM25</accession>
<dbReference type="EMBL" id="JAENIO010000047">
    <property type="protein sequence ID" value="MBK1835294.1"/>
    <property type="molecule type" value="Genomic_DNA"/>
</dbReference>
<proteinExistence type="predicted"/>
<gene>
    <name evidence="2" type="ORF">JIN78_14590</name>
</gene>
<dbReference type="AlphaFoldDB" id="A0A934VM25"/>
<dbReference type="PROSITE" id="PS51257">
    <property type="entry name" value="PROKAR_LIPOPROTEIN"/>
    <property type="match status" value="1"/>
</dbReference>